<sequence>MTTTSTSSGQARAGVTQPGPKTAPGPLGRAGRVVLQRYGLVLLWLLMIALFGVLVPGQVSGPDALKAVLGQQTPLVFLGLALVCTMAVGEFDLSFASIFGLAATTVPALVVLYGWSFPAAAAAAVVVAAVIGAINAALVVLVGINSVIVTLGIGSVAGGAAYWISKETSVSGMDSALSAIALDRFLGLPLLFWYGAILVAAFAYMMGATPLGRHILFVGSNREVARLAGIPVTKVRMGAYLTSALICGVGGVIIAAGLGGFDPATAETNLMPTFASVFLGTVAVVPGRFNPVGMFIAVYFLLTGVFGLQLLSFSGWVTNVFYGIALVLAVTVSFLLQRRVRG</sequence>
<feature type="region of interest" description="Disordered" evidence="8">
    <location>
        <begin position="1"/>
        <end position="24"/>
    </location>
</feature>
<keyword evidence="5 9" id="KW-0812">Transmembrane</keyword>
<feature type="transmembrane region" description="Helical" evidence="9">
    <location>
        <begin position="319"/>
        <end position="336"/>
    </location>
</feature>
<evidence type="ECO:0000256" key="5">
    <source>
        <dbReference type="ARBA" id="ARBA00022692"/>
    </source>
</evidence>
<keyword evidence="6 9" id="KW-1133">Transmembrane helix</keyword>
<dbReference type="Pfam" id="PF02653">
    <property type="entry name" value="BPD_transp_2"/>
    <property type="match status" value="1"/>
</dbReference>
<evidence type="ECO:0000256" key="4">
    <source>
        <dbReference type="ARBA" id="ARBA00022519"/>
    </source>
</evidence>
<feature type="compositionally biased region" description="Polar residues" evidence="8">
    <location>
        <begin position="1"/>
        <end position="10"/>
    </location>
</feature>
<gene>
    <name evidence="10" type="ORF">GB883_02295</name>
</gene>
<dbReference type="Proteomes" id="UP000451860">
    <property type="component" value="Unassembled WGS sequence"/>
</dbReference>
<dbReference type="PANTHER" id="PTHR32196">
    <property type="entry name" value="ABC TRANSPORTER PERMEASE PROTEIN YPHD-RELATED-RELATED"/>
    <property type="match status" value="1"/>
</dbReference>
<keyword evidence="3" id="KW-1003">Cell membrane</keyword>
<evidence type="ECO:0000256" key="2">
    <source>
        <dbReference type="ARBA" id="ARBA00022448"/>
    </source>
</evidence>
<evidence type="ECO:0000313" key="10">
    <source>
        <dbReference type="EMBL" id="KAE8765761.1"/>
    </source>
</evidence>
<evidence type="ECO:0000256" key="8">
    <source>
        <dbReference type="SAM" id="MobiDB-lite"/>
    </source>
</evidence>
<evidence type="ECO:0000256" key="1">
    <source>
        <dbReference type="ARBA" id="ARBA00004651"/>
    </source>
</evidence>
<feature type="transmembrane region" description="Helical" evidence="9">
    <location>
        <begin position="239"/>
        <end position="258"/>
    </location>
</feature>
<feature type="transmembrane region" description="Helical" evidence="9">
    <location>
        <begin position="147"/>
        <end position="165"/>
    </location>
</feature>
<protein>
    <submittedName>
        <fullName evidence="10">ABC transporter permease</fullName>
    </submittedName>
</protein>
<dbReference type="EMBL" id="WHJE01000005">
    <property type="protein sequence ID" value="KAE8765761.1"/>
    <property type="molecule type" value="Genomic_DNA"/>
</dbReference>
<feature type="transmembrane region" description="Helical" evidence="9">
    <location>
        <begin position="121"/>
        <end position="142"/>
    </location>
</feature>
<feature type="transmembrane region" description="Helical" evidence="9">
    <location>
        <begin position="270"/>
        <end position="287"/>
    </location>
</feature>
<keyword evidence="7 9" id="KW-0472">Membrane</keyword>
<evidence type="ECO:0000256" key="9">
    <source>
        <dbReference type="SAM" id="Phobius"/>
    </source>
</evidence>
<dbReference type="RefSeq" id="WP_152200250.1">
    <property type="nucleotide sequence ID" value="NZ_VUKF01000003.1"/>
</dbReference>
<proteinExistence type="predicted"/>
<dbReference type="OrthoDB" id="3676653at2"/>
<keyword evidence="11" id="KW-1185">Reference proteome</keyword>
<feature type="transmembrane region" description="Helical" evidence="9">
    <location>
        <begin position="38"/>
        <end position="57"/>
    </location>
</feature>
<evidence type="ECO:0000313" key="11">
    <source>
        <dbReference type="Proteomes" id="UP000451860"/>
    </source>
</evidence>
<comment type="caution">
    <text evidence="10">The sequence shown here is derived from an EMBL/GenBank/DDBJ whole genome shotgun (WGS) entry which is preliminary data.</text>
</comment>
<keyword evidence="4" id="KW-0997">Cell inner membrane</keyword>
<keyword evidence="2" id="KW-0813">Transport</keyword>
<feature type="transmembrane region" description="Helical" evidence="9">
    <location>
        <begin position="69"/>
        <end position="88"/>
    </location>
</feature>
<dbReference type="GO" id="GO:0022857">
    <property type="term" value="F:transmembrane transporter activity"/>
    <property type="evidence" value="ECO:0007669"/>
    <property type="project" value="InterPro"/>
</dbReference>
<dbReference type="GO" id="GO:0005886">
    <property type="term" value="C:plasma membrane"/>
    <property type="evidence" value="ECO:0007669"/>
    <property type="project" value="UniProtKB-SubCell"/>
</dbReference>
<comment type="subcellular location">
    <subcellularLocation>
        <location evidence="1">Cell membrane</location>
        <topology evidence="1">Multi-pass membrane protein</topology>
    </subcellularLocation>
</comment>
<dbReference type="CDD" id="cd06579">
    <property type="entry name" value="TM_PBP1_transp_AraH_like"/>
    <property type="match status" value="1"/>
</dbReference>
<reference evidence="10 11" key="1">
    <citation type="submission" date="2019-10" db="EMBL/GenBank/DDBJ databases">
        <title>Georgenia wutianyii sp. nov. and Georgenia yuyongxinii sp. nov. isolated from plateau pika (Ochotona curzoniae) in the Qinghai-Tibet plateau of China.</title>
        <authorList>
            <person name="Tian Z."/>
        </authorList>
    </citation>
    <scope>NUCLEOTIDE SEQUENCE [LARGE SCALE GENOMIC DNA]</scope>
    <source>
        <strain evidence="10 11">DSM 21501</strain>
    </source>
</reference>
<feature type="transmembrane region" description="Helical" evidence="9">
    <location>
        <begin position="95"/>
        <end position="115"/>
    </location>
</feature>
<organism evidence="10 11">
    <name type="scientific">Georgenia thermotolerans</name>
    <dbReference type="NCBI Taxonomy" id="527326"/>
    <lineage>
        <taxon>Bacteria</taxon>
        <taxon>Bacillati</taxon>
        <taxon>Actinomycetota</taxon>
        <taxon>Actinomycetes</taxon>
        <taxon>Micrococcales</taxon>
        <taxon>Bogoriellaceae</taxon>
        <taxon>Georgenia</taxon>
    </lineage>
</organism>
<dbReference type="PANTHER" id="PTHR32196:SF21">
    <property type="entry name" value="ABC TRANSPORTER PERMEASE PROTEIN YPHD-RELATED"/>
    <property type="match status" value="1"/>
</dbReference>
<name>A0A7J5UTZ8_9MICO</name>
<dbReference type="InterPro" id="IPR001851">
    <property type="entry name" value="ABC_transp_permease"/>
</dbReference>
<feature type="transmembrane region" description="Helical" evidence="9">
    <location>
        <begin position="294"/>
        <end position="313"/>
    </location>
</feature>
<accession>A0A7J5UTZ8</accession>
<feature type="transmembrane region" description="Helical" evidence="9">
    <location>
        <begin position="185"/>
        <end position="206"/>
    </location>
</feature>
<evidence type="ECO:0000256" key="3">
    <source>
        <dbReference type="ARBA" id="ARBA00022475"/>
    </source>
</evidence>
<dbReference type="AlphaFoldDB" id="A0A7J5UTZ8"/>
<evidence type="ECO:0000256" key="7">
    <source>
        <dbReference type="ARBA" id="ARBA00023136"/>
    </source>
</evidence>
<evidence type="ECO:0000256" key="6">
    <source>
        <dbReference type="ARBA" id="ARBA00022989"/>
    </source>
</evidence>